<dbReference type="Gene3D" id="2.60.40.10">
    <property type="entry name" value="Immunoglobulins"/>
    <property type="match status" value="5"/>
</dbReference>
<dbReference type="OMA" id="HERSEDY"/>
<dbReference type="AlphaFoldDB" id="A0A3Q3G7R0"/>
<evidence type="ECO:0000256" key="11">
    <source>
        <dbReference type="SAM" id="MobiDB-lite"/>
    </source>
</evidence>
<dbReference type="GO" id="GO:0005886">
    <property type="term" value="C:plasma membrane"/>
    <property type="evidence" value="ECO:0007669"/>
    <property type="project" value="UniProtKB-ARBA"/>
</dbReference>
<reference evidence="14" key="2">
    <citation type="submission" date="2025-09" db="UniProtKB">
        <authorList>
            <consortium name="Ensembl"/>
        </authorList>
    </citation>
    <scope>IDENTIFICATION</scope>
</reference>
<dbReference type="Ensembl" id="ENSKMAT00000020419.1">
    <property type="protein sequence ID" value="ENSKMAP00000020152.1"/>
    <property type="gene ID" value="ENSKMAG00000014978.1"/>
</dbReference>
<keyword evidence="4" id="KW-0732">Signal</keyword>
<evidence type="ECO:0000256" key="9">
    <source>
        <dbReference type="ARBA" id="ARBA00023170"/>
    </source>
</evidence>
<dbReference type="Pfam" id="PF00041">
    <property type="entry name" value="fn3"/>
    <property type="match status" value="1"/>
</dbReference>
<name>A0A3Q3G7R0_KRYMA</name>
<sequence>MSLRNYNSSNLRTTRISDQRFSLTLRLETVGNHVDVKCRDSDGGDYGASVYIGYPPDDRDLRCETRDLESAECSWKKGRDTNLQLKSSTKYQFNGSLYERPCKDGICSLKKKLKVDSGEKIWTLTAENKLGNVELRDSADLMTRIYLLAPEGLSASQVNSRNISLRWNWTLQRYRDLNLTCQVKVQHGDRTSTTEHFGLGLSSAVLMGLIPNWEYDVKVRCGTAQHFWKWGDWSRDETFRTKGDVPDVLDVWMQKKENQVVILWKELLDTQRHGDISGYQVSWKTGADMNQTSDVHNVSLSLDTGRQHAVNVSAWNQYGRSAPSAIIVPGLGPGETAVKTSQVTGRDRVLNLSWSGSPAASCGYVVDWSPAVRLGPVDWLKVPPNETTASLPNNTLEGGVRYSVSIFACTDGAPVLLEKRDAYIRETQIEDGLFRGMTSRQQDSDAVVSWLPVPLREQSAFITGYVLEYRSDSGKVFTVSTDDPEATTLTAKHLEVGTYSFTLAALTAVGRGGNTTISATLNPPTPTLIFVSLGVVFVSLLLVLFLCYRYWACIKQKVYPPIPKPVMSNLLFSSPVKSCAGFVHPELSDPSLEVMDVLQLHLKAGTPESGYVNQEDVSLTCPQTHNGYYNGTSPLSGVLLSPFRGEIPNLSYNPTTETRDQLGGLNVSCGYKPQSSVETSGQNQDQDQDQDQDKDQNQDQNKDRQDLGIVCISDYILAPQLSSF</sequence>
<feature type="domain" description="Fibronectin type-III" evidence="13">
    <location>
        <begin position="149"/>
        <end position="244"/>
    </location>
</feature>
<feature type="transmembrane region" description="Helical" evidence="12">
    <location>
        <begin position="528"/>
        <end position="548"/>
    </location>
</feature>
<dbReference type="GO" id="GO:0004896">
    <property type="term" value="F:cytokine receptor activity"/>
    <property type="evidence" value="ECO:0007669"/>
    <property type="project" value="InterPro"/>
</dbReference>
<evidence type="ECO:0000256" key="2">
    <source>
        <dbReference type="ARBA" id="ARBA00008921"/>
    </source>
</evidence>
<keyword evidence="10" id="KW-0325">Glycoprotein</keyword>
<keyword evidence="5" id="KW-0677">Repeat</keyword>
<keyword evidence="3 12" id="KW-0812">Transmembrane</keyword>
<evidence type="ECO:0000256" key="4">
    <source>
        <dbReference type="ARBA" id="ARBA00022729"/>
    </source>
</evidence>
<protein>
    <submittedName>
        <fullName evidence="14">Oncostatin-M-specific receptor subunit beta-like</fullName>
    </submittedName>
</protein>
<dbReference type="PROSITE" id="PS01353">
    <property type="entry name" value="HEMATOPO_REC_L_F2"/>
    <property type="match status" value="1"/>
</dbReference>
<evidence type="ECO:0000256" key="7">
    <source>
        <dbReference type="ARBA" id="ARBA00023136"/>
    </source>
</evidence>
<dbReference type="InterPro" id="IPR052672">
    <property type="entry name" value="Type1_Cytokine_Rcpt_Type2"/>
</dbReference>
<accession>A0A3Q3G7R0</accession>
<dbReference type="InterPro" id="IPR003961">
    <property type="entry name" value="FN3_dom"/>
</dbReference>
<evidence type="ECO:0000313" key="15">
    <source>
        <dbReference type="Proteomes" id="UP000264800"/>
    </source>
</evidence>
<evidence type="ECO:0000256" key="12">
    <source>
        <dbReference type="SAM" id="Phobius"/>
    </source>
</evidence>
<dbReference type="SMART" id="SM00060">
    <property type="entry name" value="FN3"/>
    <property type="match status" value="4"/>
</dbReference>
<keyword evidence="8" id="KW-1015">Disulfide bond</keyword>
<feature type="domain" description="Fibronectin type-III" evidence="13">
    <location>
        <begin position="245"/>
        <end position="334"/>
    </location>
</feature>
<keyword evidence="15" id="KW-1185">Reference proteome</keyword>
<evidence type="ECO:0000259" key="13">
    <source>
        <dbReference type="PROSITE" id="PS50853"/>
    </source>
</evidence>
<keyword evidence="9" id="KW-0675">Receptor</keyword>
<evidence type="ECO:0000256" key="10">
    <source>
        <dbReference type="ARBA" id="ARBA00023180"/>
    </source>
</evidence>
<dbReference type="InterPro" id="IPR013783">
    <property type="entry name" value="Ig-like_fold"/>
</dbReference>
<evidence type="ECO:0000256" key="1">
    <source>
        <dbReference type="ARBA" id="ARBA00004479"/>
    </source>
</evidence>
<evidence type="ECO:0000256" key="3">
    <source>
        <dbReference type="ARBA" id="ARBA00022692"/>
    </source>
</evidence>
<comment type="subcellular location">
    <subcellularLocation>
        <location evidence="1">Membrane</location>
        <topology evidence="1">Single-pass type I membrane protein</topology>
    </subcellularLocation>
</comment>
<reference evidence="14" key="1">
    <citation type="submission" date="2025-08" db="UniProtKB">
        <authorList>
            <consortium name="Ensembl"/>
        </authorList>
    </citation>
    <scope>IDENTIFICATION</scope>
</reference>
<keyword evidence="6 12" id="KW-1133">Transmembrane helix</keyword>
<dbReference type="PANTHER" id="PTHR48423">
    <property type="entry name" value="INTERLEUKIN-27 RECEPTOR SUBUNIT ALPHA"/>
    <property type="match status" value="1"/>
</dbReference>
<proteinExistence type="inferred from homology"/>
<dbReference type="STRING" id="37003.ENSKMAP00000020152"/>
<dbReference type="Pfam" id="PF25552">
    <property type="entry name" value="LIFR_D4"/>
    <property type="match status" value="1"/>
</dbReference>
<dbReference type="InterPro" id="IPR036116">
    <property type="entry name" value="FN3_sf"/>
</dbReference>
<evidence type="ECO:0000313" key="14">
    <source>
        <dbReference type="Ensembl" id="ENSKMAP00000020152.1"/>
    </source>
</evidence>
<organism evidence="14 15">
    <name type="scientific">Kryptolebias marmoratus</name>
    <name type="common">Mangrove killifish</name>
    <name type="synonym">Rivulus marmoratus</name>
    <dbReference type="NCBI Taxonomy" id="37003"/>
    <lineage>
        <taxon>Eukaryota</taxon>
        <taxon>Metazoa</taxon>
        <taxon>Chordata</taxon>
        <taxon>Craniata</taxon>
        <taxon>Vertebrata</taxon>
        <taxon>Euteleostomi</taxon>
        <taxon>Actinopterygii</taxon>
        <taxon>Neopterygii</taxon>
        <taxon>Teleostei</taxon>
        <taxon>Neoteleostei</taxon>
        <taxon>Acanthomorphata</taxon>
        <taxon>Ovalentaria</taxon>
        <taxon>Atherinomorphae</taxon>
        <taxon>Cyprinodontiformes</taxon>
        <taxon>Rivulidae</taxon>
        <taxon>Kryptolebias</taxon>
    </lineage>
</organism>
<evidence type="ECO:0000256" key="8">
    <source>
        <dbReference type="ARBA" id="ARBA00023157"/>
    </source>
</evidence>
<dbReference type="GeneTree" id="ENSGT00940000165259"/>
<feature type="compositionally biased region" description="Basic and acidic residues" evidence="11">
    <location>
        <begin position="691"/>
        <end position="705"/>
    </location>
</feature>
<comment type="similarity">
    <text evidence="2">Belongs to the type I cytokine receptor family. Type 2 subfamily.</text>
</comment>
<feature type="region of interest" description="Disordered" evidence="11">
    <location>
        <begin position="651"/>
        <end position="705"/>
    </location>
</feature>
<feature type="domain" description="Fibronectin type-III" evidence="13">
    <location>
        <begin position="430"/>
        <end position="525"/>
    </location>
</feature>
<dbReference type="PANTHER" id="PTHR48423:SF1">
    <property type="entry name" value="INTERLEUKIN-27 RECEPTOR SUBUNIT ALPHA"/>
    <property type="match status" value="1"/>
</dbReference>
<dbReference type="InterPro" id="IPR003529">
    <property type="entry name" value="Hematopoietin_rcpt_Gp130_CS"/>
</dbReference>
<evidence type="ECO:0000256" key="5">
    <source>
        <dbReference type="ARBA" id="ARBA00022737"/>
    </source>
</evidence>
<dbReference type="PROSITE" id="PS50853">
    <property type="entry name" value="FN3"/>
    <property type="match status" value="3"/>
</dbReference>
<dbReference type="CDD" id="cd00063">
    <property type="entry name" value="FN3"/>
    <property type="match status" value="3"/>
</dbReference>
<dbReference type="SUPFAM" id="SSF49265">
    <property type="entry name" value="Fibronectin type III"/>
    <property type="match status" value="4"/>
</dbReference>
<evidence type="ECO:0000256" key="6">
    <source>
        <dbReference type="ARBA" id="ARBA00022989"/>
    </source>
</evidence>
<dbReference type="Proteomes" id="UP000264800">
    <property type="component" value="Unplaced"/>
</dbReference>
<keyword evidence="7 12" id="KW-0472">Membrane</keyword>